<evidence type="ECO:0000313" key="2">
    <source>
        <dbReference type="EMBL" id="TNN50647.1"/>
    </source>
</evidence>
<dbReference type="EMBL" id="SRLO01000610">
    <property type="protein sequence ID" value="TNN50647.1"/>
    <property type="molecule type" value="Genomic_DNA"/>
</dbReference>
<name>A0A4Z2GAN1_9TELE</name>
<reference evidence="2 3" key="1">
    <citation type="submission" date="2019-03" db="EMBL/GenBank/DDBJ databases">
        <title>First draft genome of Liparis tanakae, snailfish: a comprehensive survey of snailfish specific genes.</title>
        <authorList>
            <person name="Kim W."/>
            <person name="Song I."/>
            <person name="Jeong J.-H."/>
            <person name="Kim D."/>
            <person name="Kim S."/>
            <person name="Ryu S."/>
            <person name="Song J.Y."/>
            <person name="Lee S.K."/>
        </authorList>
    </citation>
    <scope>NUCLEOTIDE SEQUENCE [LARGE SCALE GENOMIC DNA]</scope>
    <source>
        <tissue evidence="2">Muscle</tissue>
    </source>
</reference>
<feature type="region of interest" description="Disordered" evidence="1">
    <location>
        <begin position="1"/>
        <end position="43"/>
    </location>
</feature>
<keyword evidence="3" id="KW-1185">Reference proteome</keyword>
<dbReference type="AlphaFoldDB" id="A0A4Z2GAN1"/>
<dbReference type="Proteomes" id="UP000314294">
    <property type="component" value="Unassembled WGS sequence"/>
</dbReference>
<evidence type="ECO:0000256" key="1">
    <source>
        <dbReference type="SAM" id="MobiDB-lite"/>
    </source>
</evidence>
<evidence type="ECO:0000313" key="3">
    <source>
        <dbReference type="Proteomes" id="UP000314294"/>
    </source>
</evidence>
<sequence length="66" mass="7538">MEQLPIPGQQDRWSLGRGLEDESFDEISQQRSKRTNTPPPLKTHEHVASRVFDAIRLRLSPTLVAT</sequence>
<organism evidence="2 3">
    <name type="scientific">Liparis tanakae</name>
    <name type="common">Tanaka's snailfish</name>
    <dbReference type="NCBI Taxonomy" id="230148"/>
    <lineage>
        <taxon>Eukaryota</taxon>
        <taxon>Metazoa</taxon>
        <taxon>Chordata</taxon>
        <taxon>Craniata</taxon>
        <taxon>Vertebrata</taxon>
        <taxon>Euteleostomi</taxon>
        <taxon>Actinopterygii</taxon>
        <taxon>Neopterygii</taxon>
        <taxon>Teleostei</taxon>
        <taxon>Neoteleostei</taxon>
        <taxon>Acanthomorphata</taxon>
        <taxon>Eupercaria</taxon>
        <taxon>Perciformes</taxon>
        <taxon>Cottioidei</taxon>
        <taxon>Cottales</taxon>
        <taxon>Liparidae</taxon>
        <taxon>Liparis</taxon>
    </lineage>
</organism>
<accession>A0A4Z2GAN1</accession>
<gene>
    <name evidence="2" type="ORF">EYF80_039160</name>
</gene>
<comment type="caution">
    <text evidence="2">The sequence shown here is derived from an EMBL/GenBank/DDBJ whole genome shotgun (WGS) entry which is preliminary data.</text>
</comment>
<protein>
    <submittedName>
        <fullName evidence="2">Uncharacterized protein</fullName>
    </submittedName>
</protein>
<proteinExistence type="predicted"/>